<feature type="compositionally biased region" description="Basic residues" evidence="1">
    <location>
        <begin position="35"/>
        <end position="51"/>
    </location>
</feature>
<protein>
    <submittedName>
        <fullName evidence="2">Uncharacterized protein</fullName>
    </submittedName>
</protein>
<name>A0A9P7AGV2_9AGAM</name>
<sequence>MARPIIHTTPEAKLAAAREKRQRYYANVPDSQACPKRHKDLILQRRRQLRPPKRDMKESRKMLKAISKALHGSDSDEDSKSESSDDESSESSDADNLSDLTQCLFALKIIKDEMLTLTDDPCAFVQSVFSEYVKTLDGSVKGDVTILEKPMATVEGLLKRVIPIHDQILNFCGISPEWRAVDSVSRFLRTILAYLEDILGLVTFDGAGELAVAHSMGEFMYQKGIRL</sequence>
<dbReference type="AlphaFoldDB" id="A0A9P7AGV2"/>
<feature type="compositionally biased region" description="Basic and acidic residues" evidence="1">
    <location>
        <begin position="71"/>
        <end position="83"/>
    </location>
</feature>
<evidence type="ECO:0000313" key="3">
    <source>
        <dbReference type="Proteomes" id="UP000719766"/>
    </source>
</evidence>
<feature type="compositionally biased region" description="Basic and acidic residues" evidence="1">
    <location>
        <begin position="52"/>
        <end position="61"/>
    </location>
</feature>
<proteinExistence type="predicted"/>
<comment type="caution">
    <text evidence="2">The sequence shown here is derived from an EMBL/GenBank/DDBJ whole genome shotgun (WGS) entry which is preliminary data.</text>
</comment>
<organism evidence="2 3">
    <name type="scientific">Suillus plorans</name>
    <dbReference type="NCBI Taxonomy" id="116603"/>
    <lineage>
        <taxon>Eukaryota</taxon>
        <taxon>Fungi</taxon>
        <taxon>Dikarya</taxon>
        <taxon>Basidiomycota</taxon>
        <taxon>Agaricomycotina</taxon>
        <taxon>Agaricomycetes</taxon>
        <taxon>Agaricomycetidae</taxon>
        <taxon>Boletales</taxon>
        <taxon>Suillineae</taxon>
        <taxon>Suillaceae</taxon>
        <taxon>Suillus</taxon>
    </lineage>
</organism>
<accession>A0A9P7AGV2</accession>
<feature type="compositionally biased region" description="Acidic residues" evidence="1">
    <location>
        <begin position="84"/>
        <end position="93"/>
    </location>
</feature>
<dbReference type="GeneID" id="64594311"/>
<dbReference type="Proteomes" id="UP000719766">
    <property type="component" value="Unassembled WGS sequence"/>
</dbReference>
<dbReference type="RefSeq" id="XP_041156311.1">
    <property type="nucleotide sequence ID" value="XM_041300547.1"/>
</dbReference>
<dbReference type="EMBL" id="JABBWE010000061">
    <property type="protein sequence ID" value="KAG1789190.1"/>
    <property type="molecule type" value="Genomic_DNA"/>
</dbReference>
<feature type="region of interest" description="Disordered" evidence="1">
    <location>
        <begin position="26"/>
        <end position="95"/>
    </location>
</feature>
<evidence type="ECO:0000313" key="2">
    <source>
        <dbReference type="EMBL" id="KAG1789190.1"/>
    </source>
</evidence>
<keyword evidence="3" id="KW-1185">Reference proteome</keyword>
<dbReference type="OrthoDB" id="2666392at2759"/>
<reference evidence="2" key="1">
    <citation type="journal article" date="2020" name="New Phytol.">
        <title>Comparative genomics reveals dynamic genome evolution in host specialist ectomycorrhizal fungi.</title>
        <authorList>
            <person name="Lofgren L.A."/>
            <person name="Nguyen N.H."/>
            <person name="Vilgalys R."/>
            <person name="Ruytinx J."/>
            <person name="Liao H.L."/>
            <person name="Branco S."/>
            <person name="Kuo A."/>
            <person name="LaButti K."/>
            <person name="Lipzen A."/>
            <person name="Andreopoulos W."/>
            <person name="Pangilinan J."/>
            <person name="Riley R."/>
            <person name="Hundley H."/>
            <person name="Na H."/>
            <person name="Barry K."/>
            <person name="Grigoriev I.V."/>
            <person name="Stajich J.E."/>
            <person name="Kennedy P.G."/>
        </authorList>
    </citation>
    <scope>NUCLEOTIDE SEQUENCE</scope>
    <source>
        <strain evidence="2">S12</strain>
    </source>
</reference>
<evidence type="ECO:0000256" key="1">
    <source>
        <dbReference type="SAM" id="MobiDB-lite"/>
    </source>
</evidence>
<gene>
    <name evidence="2" type="ORF">HD556DRAFT_1311563</name>
</gene>